<reference evidence="1" key="1">
    <citation type="submission" date="2022-12" db="EMBL/GenBank/DDBJ databases">
        <title>Draft genome assemblies for two species of Escallonia (Escalloniales).</title>
        <authorList>
            <person name="Chanderbali A."/>
            <person name="Dervinis C."/>
            <person name="Anghel I."/>
            <person name="Soltis D."/>
            <person name="Soltis P."/>
            <person name="Zapata F."/>
        </authorList>
    </citation>
    <scope>NUCLEOTIDE SEQUENCE</scope>
    <source>
        <strain evidence="1">UCBG92.1500</strain>
        <tissue evidence="1">Leaf</tissue>
    </source>
</reference>
<evidence type="ECO:0000313" key="1">
    <source>
        <dbReference type="EMBL" id="KAK2968964.1"/>
    </source>
</evidence>
<keyword evidence="2" id="KW-1185">Reference proteome</keyword>
<gene>
    <name evidence="1" type="ORF">RJ640_012418</name>
</gene>
<sequence length="229" mass="26140">MGSGRRVIITPLRGLQVGDPRCLNRFLYGILTHMIDDRRQEEGYQAESRPDHFPYEVVNPSYKVWYRQDNLIRNALMASNDPPLAPSIAAVTTSKQAWDQLHTTFANKSQMRIYSLRGLLGKFSRDSKMISKYLREIRSLANELASVASPISNEELIVKILSGLGPEFHEINAAIRARDTPISYEELFDKLLDYELFLKHEEIKKHPTPIMAQVAQRTGSNNSNNHSNQ</sequence>
<evidence type="ECO:0000313" key="2">
    <source>
        <dbReference type="Proteomes" id="UP001187471"/>
    </source>
</evidence>
<dbReference type="EMBL" id="JAVXUO010002863">
    <property type="protein sequence ID" value="KAK2968964.1"/>
    <property type="molecule type" value="Genomic_DNA"/>
</dbReference>
<name>A0AA88QP76_9ASTE</name>
<protein>
    <recommendedName>
        <fullName evidence="3">UBN2 domain-containing protein</fullName>
    </recommendedName>
</protein>
<evidence type="ECO:0008006" key="3">
    <source>
        <dbReference type="Google" id="ProtNLM"/>
    </source>
</evidence>
<accession>A0AA88QP76</accession>
<proteinExistence type="predicted"/>
<dbReference type="AlphaFoldDB" id="A0AA88QP76"/>
<comment type="caution">
    <text evidence="1">The sequence shown here is derived from an EMBL/GenBank/DDBJ whole genome shotgun (WGS) entry which is preliminary data.</text>
</comment>
<dbReference type="PANTHER" id="PTHR47481:SF21">
    <property type="entry name" value="BASIC-LEUCINE ZIPPER TRANSCRIPTION FACTOR Q-RELATED"/>
    <property type="match status" value="1"/>
</dbReference>
<dbReference type="PANTHER" id="PTHR47481">
    <property type="match status" value="1"/>
</dbReference>
<organism evidence="1 2">
    <name type="scientific">Escallonia rubra</name>
    <dbReference type="NCBI Taxonomy" id="112253"/>
    <lineage>
        <taxon>Eukaryota</taxon>
        <taxon>Viridiplantae</taxon>
        <taxon>Streptophyta</taxon>
        <taxon>Embryophyta</taxon>
        <taxon>Tracheophyta</taxon>
        <taxon>Spermatophyta</taxon>
        <taxon>Magnoliopsida</taxon>
        <taxon>eudicotyledons</taxon>
        <taxon>Gunneridae</taxon>
        <taxon>Pentapetalae</taxon>
        <taxon>asterids</taxon>
        <taxon>campanulids</taxon>
        <taxon>Escalloniales</taxon>
        <taxon>Escalloniaceae</taxon>
        <taxon>Escallonia</taxon>
    </lineage>
</organism>
<dbReference type="Proteomes" id="UP001187471">
    <property type="component" value="Unassembled WGS sequence"/>
</dbReference>
<dbReference type="Pfam" id="PF14223">
    <property type="entry name" value="Retrotran_gag_2"/>
    <property type="match status" value="1"/>
</dbReference>